<dbReference type="PANTHER" id="PTHR35936">
    <property type="entry name" value="MEMBRANE-BOUND LYTIC MUREIN TRANSGLYCOSYLASE F"/>
    <property type="match status" value="1"/>
</dbReference>
<evidence type="ECO:0000256" key="1">
    <source>
        <dbReference type="ARBA" id="ARBA00010333"/>
    </source>
</evidence>
<dbReference type="OrthoDB" id="5904382at2"/>
<evidence type="ECO:0000313" key="5">
    <source>
        <dbReference type="EMBL" id="KGY10131.1"/>
    </source>
</evidence>
<comment type="caution">
    <text evidence="5">The sequence shown here is derived from an EMBL/GenBank/DDBJ whole genome shotgun (WGS) entry which is preliminary data.</text>
</comment>
<protein>
    <submittedName>
        <fullName evidence="5">Amino acid ABC transporter</fullName>
    </submittedName>
</protein>
<dbReference type="PANTHER" id="PTHR35936:SF25">
    <property type="entry name" value="ABC TRANSPORTER SUBSTRATE-BINDING PROTEIN"/>
    <property type="match status" value="1"/>
</dbReference>
<organism evidence="5 6">
    <name type="scientific">Photobacterium sp. (strain ATCC 43367)</name>
    <dbReference type="NCBI Taxonomy" id="379097"/>
    <lineage>
        <taxon>Bacteria</taxon>
        <taxon>Pseudomonadati</taxon>
        <taxon>Pseudomonadota</taxon>
        <taxon>Gammaproteobacteria</taxon>
        <taxon>Vibrionales</taxon>
        <taxon>Vibrionaceae</taxon>
        <taxon>Vibrio</taxon>
        <taxon>Vibrio oreintalis group</taxon>
    </lineage>
</organism>
<dbReference type="STRING" id="379097.SE23_06305"/>
<dbReference type="RefSeq" id="WP_038188307.1">
    <property type="nucleotide sequence ID" value="NZ_JRWP01000004.1"/>
</dbReference>
<dbReference type="AlphaFoldDB" id="A0A0A5I2T5"/>
<feature type="signal peptide" evidence="3">
    <location>
        <begin position="1"/>
        <end position="22"/>
    </location>
</feature>
<evidence type="ECO:0000259" key="4">
    <source>
        <dbReference type="Pfam" id="PF00497"/>
    </source>
</evidence>
<feature type="domain" description="Solute-binding protein family 3/N-terminal" evidence="4">
    <location>
        <begin position="35"/>
        <end position="118"/>
    </location>
</feature>
<reference evidence="5 6" key="1">
    <citation type="submission" date="2014-10" db="EMBL/GenBank/DDBJ databases">
        <title>Genome sequencing of Vibrio sinaloensis T08.</title>
        <authorList>
            <person name="Chan K.-G."/>
            <person name="Mohamad N.I."/>
        </authorList>
    </citation>
    <scope>NUCLEOTIDE SEQUENCE [LARGE SCALE GENOMIC DNA]</scope>
    <source>
        <strain evidence="5 6">T08</strain>
    </source>
</reference>
<feature type="chain" id="PRO_5002010210" evidence="3">
    <location>
        <begin position="23"/>
        <end position="242"/>
    </location>
</feature>
<sequence length="242" mass="27892">MKNGWLQSWVVMLLGFALQAHANLDGEHPTLQVCGDAIDWPPYTYIDGDVVKGRDIDILDELLSELGYGFDITMTSWSRCLKGTKDGDYQIAVSASYSEERAQDYLYTTWYYDITPYYLYSTKRFPNGLDITSVYDLEPYIVCGIHGYNYSDFKLDNVNQFSISIFEAVTELHSLNCDVFISWHEILDGMNNVWGINYVQDDIVAMPIPDMEKHKFYMLISKHFPDAVALQEALSRAMVRYQ</sequence>
<evidence type="ECO:0000256" key="2">
    <source>
        <dbReference type="ARBA" id="ARBA00022729"/>
    </source>
</evidence>
<comment type="similarity">
    <text evidence="1">Belongs to the bacterial solute-binding protein 3 family.</text>
</comment>
<keyword evidence="2 3" id="KW-0732">Signal</keyword>
<dbReference type="EMBL" id="JRWP01000004">
    <property type="protein sequence ID" value="KGY10131.1"/>
    <property type="molecule type" value="Genomic_DNA"/>
</dbReference>
<evidence type="ECO:0000313" key="6">
    <source>
        <dbReference type="Proteomes" id="UP000030451"/>
    </source>
</evidence>
<accession>A0A0A5I2T5</accession>
<dbReference type="SUPFAM" id="SSF53850">
    <property type="entry name" value="Periplasmic binding protein-like II"/>
    <property type="match status" value="1"/>
</dbReference>
<proteinExistence type="inferred from homology"/>
<dbReference type="Gene3D" id="3.40.190.10">
    <property type="entry name" value="Periplasmic binding protein-like II"/>
    <property type="match status" value="1"/>
</dbReference>
<dbReference type="Proteomes" id="UP000030451">
    <property type="component" value="Unassembled WGS sequence"/>
</dbReference>
<dbReference type="InterPro" id="IPR001638">
    <property type="entry name" value="Solute-binding_3/MltF_N"/>
</dbReference>
<dbReference type="Pfam" id="PF00497">
    <property type="entry name" value="SBP_bac_3"/>
    <property type="match status" value="1"/>
</dbReference>
<evidence type="ECO:0000256" key="3">
    <source>
        <dbReference type="SAM" id="SignalP"/>
    </source>
</evidence>
<name>A0A0A5I2T5_PHOS4</name>
<gene>
    <name evidence="5" type="ORF">NM06_04240</name>
</gene>